<proteinExistence type="predicted"/>
<gene>
    <name evidence="1" type="ORF">HZT40_13355</name>
</gene>
<dbReference type="Pfam" id="PF14255">
    <property type="entry name" value="Zn_ribbon_21"/>
    <property type="match status" value="1"/>
</dbReference>
<dbReference type="EMBL" id="CP059265">
    <property type="protein sequence ID" value="QLQ32404.1"/>
    <property type="molecule type" value="Genomic_DNA"/>
</dbReference>
<name>A0A7L6ATF4_9GAMM</name>
<reference evidence="1" key="1">
    <citation type="submission" date="2020-06" db="EMBL/GenBank/DDBJ databases">
        <title>Analysis procedures for assessing recovery of high quality, complete, closed genomes from Nanopore long read metagenome sequencing.</title>
        <authorList>
            <person name="Bessarab I."/>
            <person name="Arumugam K."/>
            <person name="Haryono M."/>
            <person name="Liu X."/>
            <person name="Roy S."/>
            <person name="Zuniga-Montanez R.E."/>
            <person name="Qiu G."/>
            <person name="Drautz-Moses D.I."/>
            <person name="Law Y.Y."/>
            <person name="Wuertz S."/>
            <person name="Lauro F.M."/>
            <person name="Huson D.H."/>
            <person name="Williams R.B."/>
        </authorList>
    </citation>
    <scope>NUCLEOTIDE SEQUENCE [LARGE SCALE GENOMIC DNA]</scope>
    <source>
        <strain evidence="1">SSD2</strain>
    </source>
</reference>
<accession>A0A7L6ATF4</accession>
<sequence length="119" mass="13044">MRLSNSFWRISHHVAGLTHTNITCPYCYSEFSTEVDITGGSQDYYEDCQVCCNPIELFIHIDDEGKSPALKCCQAIADALRLLLPDCLAGTGEQVGGLAFGNPHNGVIQQPGRKQHHPA</sequence>
<evidence type="ECO:0000313" key="2">
    <source>
        <dbReference type="Proteomes" id="UP000510621"/>
    </source>
</evidence>
<dbReference type="InterPro" id="IPR025990">
    <property type="entry name" value="zinc_ribbon_bacterial"/>
</dbReference>
<organism evidence="1 2">
    <name type="scientific">Candidatus Thiothrix singaporensis</name>
    <dbReference type="NCBI Taxonomy" id="2799669"/>
    <lineage>
        <taxon>Bacteria</taxon>
        <taxon>Pseudomonadati</taxon>
        <taxon>Pseudomonadota</taxon>
        <taxon>Gammaproteobacteria</taxon>
        <taxon>Thiotrichales</taxon>
        <taxon>Thiotrichaceae</taxon>
        <taxon>Thiothrix</taxon>
    </lineage>
</organism>
<dbReference type="KEGG" id="this:HZT40_13355"/>
<dbReference type="AlphaFoldDB" id="A0A7L6ATF4"/>
<keyword evidence="2" id="KW-1185">Reference proteome</keyword>
<evidence type="ECO:0000313" key="1">
    <source>
        <dbReference type="EMBL" id="QLQ32404.1"/>
    </source>
</evidence>
<dbReference type="Proteomes" id="UP000510621">
    <property type="component" value="Chromosome"/>
</dbReference>
<protein>
    <submittedName>
        <fullName evidence="1">CPXCG motif-containing cysteine-rich protein</fullName>
    </submittedName>
</protein>